<dbReference type="AlphaFoldDB" id="A0A061D4Z4"/>
<dbReference type="KEGG" id="bbig:BBBOND_0207920"/>
<sequence>MRFLTRCINRLELVMNNGEDTRKSVVKLNSKSDNVQLQGIGAAFNEMRLWQHIGLDNRRILWSNQSPEFR</sequence>
<dbReference type="EMBL" id="LK391708">
    <property type="protein sequence ID" value="CDR95638.1"/>
    <property type="molecule type" value="Genomic_DNA"/>
</dbReference>
<evidence type="ECO:0000313" key="1">
    <source>
        <dbReference type="EMBL" id="CDR95638.1"/>
    </source>
</evidence>
<dbReference type="Proteomes" id="UP000033188">
    <property type="component" value="Chromosome 2"/>
</dbReference>
<dbReference type="GeneID" id="24564179"/>
<keyword evidence="2" id="KW-1185">Reference proteome</keyword>
<dbReference type="RefSeq" id="XP_012767824.1">
    <property type="nucleotide sequence ID" value="XM_012912370.1"/>
</dbReference>
<gene>
    <name evidence="1" type="ORF">BBBOND_0207920</name>
</gene>
<evidence type="ECO:0000313" key="2">
    <source>
        <dbReference type="Proteomes" id="UP000033188"/>
    </source>
</evidence>
<accession>A0A061D4Z4</accession>
<name>A0A061D4Z4_BABBI</name>
<organism evidence="1 2">
    <name type="scientific">Babesia bigemina</name>
    <dbReference type="NCBI Taxonomy" id="5866"/>
    <lineage>
        <taxon>Eukaryota</taxon>
        <taxon>Sar</taxon>
        <taxon>Alveolata</taxon>
        <taxon>Apicomplexa</taxon>
        <taxon>Aconoidasida</taxon>
        <taxon>Piroplasmida</taxon>
        <taxon>Babesiidae</taxon>
        <taxon>Babesia</taxon>
    </lineage>
</organism>
<proteinExistence type="predicted"/>
<reference evidence="2" key="1">
    <citation type="submission" date="2014-06" db="EMBL/GenBank/DDBJ databases">
        <authorList>
            <person name="Aslett M."/>
            <person name="De Silva N."/>
        </authorList>
    </citation>
    <scope>NUCLEOTIDE SEQUENCE [LARGE SCALE GENOMIC DNA]</scope>
    <source>
        <strain evidence="2">Bond</strain>
    </source>
</reference>
<protein>
    <submittedName>
        <fullName evidence="1">Uncharacterized protein</fullName>
    </submittedName>
</protein>
<dbReference type="VEuPathDB" id="PiroplasmaDB:BBBOND_0207920"/>